<evidence type="ECO:0000256" key="1">
    <source>
        <dbReference type="SAM" id="SignalP"/>
    </source>
</evidence>
<evidence type="ECO:0000313" key="3">
    <source>
        <dbReference type="Proteomes" id="UP001610100"/>
    </source>
</evidence>
<comment type="caution">
    <text evidence="2">The sequence shown here is derived from an EMBL/GenBank/DDBJ whole genome shotgun (WGS) entry which is preliminary data.</text>
</comment>
<gene>
    <name evidence="2" type="ORF">V8G58_04970</name>
</gene>
<keyword evidence="2" id="KW-0645">Protease</keyword>
<proteinExistence type="predicted"/>
<accession>A0ABW7MWR0</accession>
<feature type="signal peptide" evidence="1">
    <location>
        <begin position="1"/>
        <end position="19"/>
    </location>
</feature>
<name>A0ABW7MWR0_9FLAO</name>
<keyword evidence="1" id="KW-0732">Signal</keyword>
<dbReference type="RefSeq" id="WP_344740318.1">
    <property type="nucleotide sequence ID" value="NZ_BAABAY010000001.1"/>
</dbReference>
<reference evidence="2 3" key="1">
    <citation type="submission" date="2024-02" db="EMBL/GenBank/DDBJ databases">
        <title>A Gaetbulibacter species isolated from tidal flats and genomic insights of their niches.</title>
        <authorList>
            <person name="Ye Y."/>
        </authorList>
    </citation>
    <scope>NUCLEOTIDE SEQUENCE [LARGE SCALE GENOMIC DNA]</scope>
    <source>
        <strain evidence="2 3">KYW382</strain>
    </source>
</reference>
<dbReference type="GO" id="GO:0008237">
    <property type="term" value="F:metallopeptidase activity"/>
    <property type="evidence" value="ECO:0007669"/>
    <property type="project" value="UniProtKB-KW"/>
</dbReference>
<organism evidence="2 3">
    <name type="scientific">Gaetbulibacter aestuarii</name>
    <dbReference type="NCBI Taxonomy" id="1502358"/>
    <lineage>
        <taxon>Bacteria</taxon>
        <taxon>Pseudomonadati</taxon>
        <taxon>Bacteroidota</taxon>
        <taxon>Flavobacteriia</taxon>
        <taxon>Flavobacteriales</taxon>
        <taxon>Flavobacteriaceae</taxon>
        <taxon>Gaetbulibacter</taxon>
    </lineage>
</organism>
<dbReference type="Proteomes" id="UP001610100">
    <property type="component" value="Unassembled WGS sequence"/>
</dbReference>
<feature type="chain" id="PRO_5046166698" evidence="1">
    <location>
        <begin position="20"/>
        <end position="260"/>
    </location>
</feature>
<evidence type="ECO:0000313" key="2">
    <source>
        <dbReference type="EMBL" id="MFH6771279.1"/>
    </source>
</evidence>
<keyword evidence="2" id="KW-0378">Hydrolase</keyword>
<keyword evidence="3" id="KW-1185">Reference proteome</keyword>
<keyword evidence="2" id="KW-0482">Metalloprotease</keyword>
<dbReference type="EMBL" id="JBAWKB010000001">
    <property type="protein sequence ID" value="MFH6771279.1"/>
    <property type="molecule type" value="Genomic_DNA"/>
</dbReference>
<dbReference type="PROSITE" id="PS51257">
    <property type="entry name" value="PROKAR_LIPOPROTEIN"/>
    <property type="match status" value="1"/>
</dbReference>
<dbReference type="Gene3D" id="3.40.390.10">
    <property type="entry name" value="Collagenase (Catalytic Domain)"/>
    <property type="match status" value="1"/>
</dbReference>
<protein>
    <submittedName>
        <fullName evidence="2">Membrane metalloprotease</fullName>
    </submittedName>
</protein>
<dbReference type="SUPFAM" id="SSF55486">
    <property type="entry name" value="Metalloproteases ('zincins'), catalytic domain"/>
    <property type="match status" value="1"/>
</dbReference>
<sequence length="260" mass="28767">MKRKLFVLFLVLTVFYSCSKDEPISSQGGTTVVNKAINRQTTGSSAHDLLSDDKFTSMVVELVYVEGYEPSTTTETNFLNFLQQHTYKPSGITVKKRSIPSPGQEVYTIDDIAQIERDNRLYYNSDKTVAVWAYFSDGKSDKDAADGSTVILGTAYWNTSYVIYEKTVKSLSGGPFAPSQSLLESTVIFHEFGHLFGLVNLGSPMQTDHEDVPNHPHHCTDQSCLMYWATESSIGISNISNTPPDFDSQCLADIQANGGK</sequence>
<dbReference type="InterPro" id="IPR024079">
    <property type="entry name" value="MetalloPept_cat_dom_sf"/>
</dbReference>